<keyword evidence="4 5" id="KW-0408">Iron</keyword>
<feature type="binding site" evidence="5">
    <location>
        <position position="237"/>
    </location>
    <ligand>
        <name>Fe cation</name>
        <dbReference type="ChEBI" id="CHEBI:24875"/>
        <note>catalytic</note>
    </ligand>
</feature>
<evidence type="ECO:0000256" key="3">
    <source>
        <dbReference type="ARBA" id="ARBA00023002"/>
    </source>
</evidence>
<dbReference type="PANTHER" id="PTHR10543">
    <property type="entry name" value="BETA-CAROTENE DIOXYGENASE"/>
    <property type="match status" value="1"/>
</dbReference>
<evidence type="ECO:0000256" key="6">
    <source>
        <dbReference type="SAM" id="MobiDB-lite"/>
    </source>
</evidence>
<feature type="binding site" evidence="5">
    <location>
        <position position="295"/>
    </location>
    <ligand>
        <name>Fe cation</name>
        <dbReference type="ChEBI" id="CHEBI:24875"/>
        <note>catalytic</note>
    </ligand>
</feature>
<evidence type="ECO:0000313" key="7">
    <source>
        <dbReference type="EMBL" id="KAF1913522.1"/>
    </source>
</evidence>
<dbReference type="GO" id="GO:0016121">
    <property type="term" value="P:carotene catabolic process"/>
    <property type="evidence" value="ECO:0007669"/>
    <property type="project" value="TreeGrafter"/>
</dbReference>
<gene>
    <name evidence="7" type="ORF">BDU57DRAFT_558537</name>
</gene>
<organism evidence="7 8">
    <name type="scientific">Ampelomyces quisqualis</name>
    <name type="common">Powdery mildew agent</name>
    <dbReference type="NCBI Taxonomy" id="50730"/>
    <lineage>
        <taxon>Eukaryota</taxon>
        <taxon>Fungi</taxon>
        <taxon>Dikarya</taxon>
        <taxon>Ascomycota</taxon>
        <taxon>Pezizomycotina</taxon>
        <taxon>Dothideomycetes</taxon>
        <taxon>Pleosporomycetidae</taxon>
        <taxon>Pleosporales</taxon>
        <taxon>Pleosporineae</taxon>
        <taxon>Phaeosphaeriaceae</taxon>
        <taxon>Ampelomyces</taxon>
    </lineage>
</organism>
<accession>A0A6A5QDU7</accession>
<keyword evidence="3" id="KW-0560">Oxidoreductase</keyword>
<keyword evidence="2 5" id="KW-0479">Metal-binding</keyword>
<name>A0A6A5QDU7_AMPQU</name>
<dbReference type="OrthoDB" id="1069523at2759"/>
<proteinExistence type="inferred from homology"/>
<evidence type="ECO:0000256" key="1">
    <source>
        <dbReference type="ARBA" id="ARBA00006787"/>
    </source>
</evidence>
<protein>
    <submittedName>
        <fullName evidence="7">Carotenoid oxygenase</fullName>
    </submittedName>
</protein>
<evidence type="ECO:0000256" key="4">
    <source>
        <dbReference type="ARBA" id="ARBA00023004"/>
    </source>
</evidence>
<comment type="cofactor">
    <cofactor evidence="5">
        <name>Fe(2+)</name>
        <dbReference type="ChEBI" id="CHEBI:29033"/>
    </cofactor>
    <text evidence="5">Binds 1 Fe(2+) ion per subunit.</text>
</comment>
<dbReference type="GO" id="GO:0046872">
    <property type="term" value="F:metal ion binding"/>
    <property type="evidence" value="ECO:0007669"/>
    <property type="project" value="UniProtKB-KW"/>
</dbReference>
<reference evidence="7" key="1">
    <citation type="journal article" date="2020" name="Stud. Mycol.">
        <title>101 Dothideomycetes genomes: a test case for predicting lifestyles and emergence of pathogens.</title>
        <authorList>
            <person name="Haridas S."/>
            <person name="Albert R."/>
            <person name="Binder M."/>
            <person name="Bloem J."/>
            <person name="Labutti K."/>
            <person name="Salamov A."/>
            <person name="Andreopoulos B."/>
            <person name="Baker S."/>
            <person name="Barry K."/>
            <person name="Bills G."/>
            <person name="Bluhm B."/>
            <person name="Cannon C."/>
            <person name="Castanera R."/>
            <person name="Culley D."/>
            <person name="Daum C."/>
            <person name="Ezra D."/>
            <person name="Gonzalez J."/>
            <person name="Henrissat B."/>
            <person name="Kuo A."/>
            <person name="Liang C."/>
            <person name="Lipzen A."/>
            <person name="Lutzoni F."/>
            <person name="Magnuson J."/>
            <person name="Mondo S."/>
            <person name="Nolan M."/>
            <person name="Ohm R."/>
            <person name="Pangilinan J."/>
            <person name="Park H.-J."/>
            <person name="Ramirez L."/>
            <person name="Alfaro M."/>
            <person name="Sun H."/>
            <person name="Tritt A."/>
            <person name="Yoshinaga Y."/>
            <person name="Zwiers L.-H."/>
            <person name="Turgeon B."/>
            <person name="Goodwin S."/>
            <person name="Spatafora J."/>
            <person name="Crous P."/>
            <person name="Grigoriev I."/>
        </authorList>
    </citation>
    <scope>NUCLEOTIDE SEQUENCE</scope>
    <source>
        <strain evidence="7">HMLAC05119</strain>
    </source>
</reference>
<keyword evidence="8" id="KW-1185">Reference proteome</keyword>
<dbReference type="InterPro" id="IPR004294">
    <property type="entry name" value="Carotenoid_Oase"/>
</dbReference>
<evidence type="ECO:0000256" key="5">
    <source>
        <dbReference type="PIRSR" id="PIRSR604294-1"/>
    </source>
</evidence>
<dbReference type="PANTHER" id="PTHR10543:SF89">
    <property type="entry name" value="CAROTENOID 9,10(9',10')-CLEAVAGE DIOXYGENASE 1"/>
    <property type="match status" value="1"/>
</dbReference>
<evidence type="ECO:0000313" key="8">
    <source>
        <dbReference type="Proteomes" id="UP000800096"/>
    </source>
</evidence>
<feature type="binding site" evidence="5">
    <location>
        <position position="358"/>
    </location>
    <ligand>
        <name>Fe cation</name>
        <dbReference type="ChEBI" id="CHEBI:24875"/>
        <note>catalytic</note>
    </ligand>
</feature>
<dbReference type="EMBL" id="ML979138">
    <property type="protein sequence ID" value="KAF1913522.1"/>
    <property type="molecule type" value="Genomic_DNA"/>
</dbReference>
<comment type="similarity">
    <text evidence="1">Belongs to the carotenoid oxygenase family.</text>
</comment>
<dbReference type="AlphaFoldDB" id="A0A6A5QDU7"/>
<dbReference type="Pfam" id="PF03055">
    <property type="entry name" value="RPE65"/>
    <property type="match status" value="1"/>
</dbReference>
<sequence length="700" mass="77524">MSTPGRRKPTTPGHPYLAGNFAPITKSWSPTPVTWTGDIPAELLGGMYVRNGGNPVTNSDLGREAHWFDGDGMLSGVWFERSSGDANKAVPHFVNQYILTDVYLAAVENSTLQTPILPSIATLVNPLSRLLVILWRILRTALIVILTHCSRTHTAIKRISVANTSILFHDGRALATCESGPPIRVTLPNLETVGWFDGSKAEGERSADTSEMSTPDSKATFGGTGLLSWMKEWTTGHPKVDQKSGEMVLFHCSFAPPYVHYSLIPTQDNTATRESKQRQIMSAPVPGCSGGKLMHDFGVSKDHSVILDLPLSLTPLNLAKNNPVVLYEPKKPSRFGVFPRYNPAAVRWFEAAGCCIFHTANTWDEYDLEGRMAAVNLLACRMTSTSVVFSAGNIVPPPHPDHKTREKSRRMSFFAKYDNEPEFMDPEKYSSDETSPLLSQDDSEGSSSVRPQIPMSHDDEEQCRLYYYRFAMTPGAANTITHQFALSGIPFEFPTVSPLTDMTNAKYIYGCSTTDESFGAALGKATKIDLIIKMDVKALLAQAQRSPPASVTGCVDDRSIDQIMASTDLEDPIKTFKLPPNHFGQEPRFIPRQSGSPGSNLAEDDGYLVLYVFNEDQLNKAGECRDDAQSELWIVDAKTMCDVVCKIQLPTRVPYGLHGNWFSEEHIRRQREVQTLRTVQEPRPSTRGSWLRTKLINSLG</sequence>
<dbReference type="Proteomes" id="UP000800096">
    <property type="component" value="Unassembled WGS sequence"/>
</dbReference>
<feature type="region of interest" description="Disordered" evidence="6">
    <location>
        <begin position="425"/>
        <end position="454"/>
    </location>
</feature>
<dbReference type="GO" id="GO:0010436">
    <property type="term" value="F:carotenoid dioxygenase activity"/>
    <property type="evidence" value="ECO:0007669"/>
    <property type="project" value="TreeGrafter"/>
</dbReference>
<feature type="compositionally biased region" description="Polar residues" evidence="6">
    <location>
        <begin position="432"/>
        <end position="450"/>
    </location>
</feature>
<feature type="binding site" evidence="5">
    <location>
        <position position="658"/>
    </location>
    <ligand>
        <name>Fe cation</name>
        <dbReference type="ChEBI" id="CHEBI:24875"/>
        <note>catalytic</note>
    </ligand>
</feature>
<evidence type="ECO:0000256" key="2">
    <source>
        <dbReference type="ARBA" id="ARBA00022723"/>
    </source>
</evidence>